<dbReference type="InterPro" id="IPR054208">
    <property type="entry name" value="DUF6914"/>
</dbReference>
<organism evidence="1 2">
    <name type="scientific">Penicillium capsulatum</name>
    <dbReference type="NCBI Taxonomy" id="69766"/>
    <lineage>
        <taxon>Eukaryota</taxon>
        <taxon>Fungi</taxon>
        <taxon>Dikarya</taxon>
        <taxon>Ascomycota</taxon>
        <taxon>Pezizomycotina</taxon>
        <taxon>Eurotiomycetes</taxon>
        <taxon>Eurotiomycetidae</taxon>
        <taxon>Eurotiales</taxon>
        <taxon>Aspergillaceae</taxon>
        <taxon>Penicillium</taxon>
    </lineage>
</organism>
<accession>A0A9W9IA89</accession>
<reference evidence="1" key="1">
    <citation type="submission" date="2022-11" db="EMBL/GenBank/DDBJ databases">
        <authorList>
            <person name="Petersen C."/>
        </authorList>
    </citation>
    <scope>NUCLEOTIDE SEQUENCE</scope>
    <source>
        <strain evidence="1">IBT 21917</strain>
    </source>
</reference>
<keyword evidence="2" id="KW-1185">Reference proteome</keyword>
<reference evidence="1" key="2">
    <citation type="journal article" date="2023" name="IMA Fungus">
        <title>Comparative genomic study of the Penicillium genus elucidates a diverse pangenome and 15 lateral gene transfer events.</title>
        <authorList>
            <person name="Petersen C."/>
            <person name="Sorensen T."/>
            <person name="Nielsen M.R."/>
            <person name="Sondergaard T.E."/>
            <person name="Sorensen J.L."/>
            <person name="Fitzpatrick D.A."/>
            <person name="Frisvad J.C."/>
            <person name="Nielsen K.L."/>
        </authorList>
    </citation>
    <scope>NUCLEOTIDE SEQUENCE</scope>
    <source>
        <strain evidence="1">IBT 21917</strain>
    </source>
</reference>
<proteinExistence type="predicted"/>
<dbReference type="Proteomes" id="UP001146351">
    <property type="component" value="Unassembled WGS sequence"/>
</dbReference>
<comment type="caution">
    <text evidence="1">The sequence shown here is derived from an EMBL/GenBank/DDBJ whole genome shotgun (WGS) entry which is preliminary data.</text>
</comment>
<evidence type="ECO:0000313" key="2">
    <source>
        <dbReference type="Proteomes" id="UP001146351"/>
    </source>
</evidence>
<evidence type="ECO:0000313" key="1">
    <source>
        <dbReference type="EMBL" id="KAJ5172054.1"/>
    </source>
</evidence>
<dbReference type="OrthoDB" id="2679825at2759"/>
<name>A0A9W9IA89_9EURO</name>
<protein>
    <submittedName>
        <fullName evidence="1">Uncharacterized protein</fullName>
    </submittedName>
</protein>
<dbReference type="AlphaFoldDB" id="A0A9W9IA89"/>
<dbReference type="EMBL" id="JAPQKO010000003">
    <property type="protein sequence ID" value="KAJ5172054.1"/>
    <property type="molecule type" value="Genomic_DNA"/>
</dbReference>
<gene>
    <name evidence="1" type="ORF">N7492_004647</name>
</gene>
<dbReference type="Pfam" id="PF21858">
    <property type="entry name" value="DUF6914"/>
    <property type="match status" value="1"/>
</dbReference>
<sequence>MAEDYQEIIKPPPNPILSSIRHSWVRGNPHYDKPRLALAYYENPHEVRSPHVALLVMPKFERDQSGRLKLPIVGTKFHVKNTMHTLHGEVAQPWTFEEIDFTNLDAENGLLVCVVIGKVLHPKRIPDMLAAVPVYQDHMYRFSSRIWAQQAIELLLAAGVTRGIYAKTALGGADSYLREKRTEGRWSAQYGGRRVWPSPTVPILDMTTGHQERL</sequence>